<sequence>MERHSPAQRRATAWRGLAILCASLNTISAGHTQEAASLTVPAALQGTWVGEESNSRQGRDWVAIVVRDDGEIDWYNDLPAREAPPSTSRGKQVKLESVSDTHLTLTYQVMARNPRLRNQTVVSTIVLDLKDGQLVGHREFPLDPDRAISLSPVPRRP</sequence>
<comment type="caution">
    <text evidence="1">The sequence shown here is derived from an EMBL/GenBank/DDBJ whole genome shotgun (WGS) entry which is preliminary data.</text>
</comment>
<organism evidence="1 2">
    <name type="scientific">Scleromatobacter humisilvae</name>
    <dbReference type="NCBI Taxonomy" id="2897159"/>
    <lineage>
        <taxon>Bacteria</taxon>
        <taxon>Pseudomonadati</taxon>
        <taxon>Pseudomonadota</taxon>
        <taxon>Betaproteobacteria</taxon>
        <taxon>Burkholderiales</taxon>
        <taxon>Sphaerotilaceae</taxon>
        <taxon>Scleromatobacter</taxon>
    </lineage>
</organism>
<dbReference type="EMBL" id="JAJLJH010000001">
    <property type="protein sequence ID" value="MCK9685212.1"/>
    <property type="molecule type" value="Genomic_DNA"/>
</dbReference>
<dbReference type="Proteomes" id="UP001139353">
    <property type="component" value="Unassembled WGS sequence"/>
</dbReference>
<accession>A0A9X1YGC9</accession>
<keyword evidence="2" id="KW-1185">Reference proteome</keyword>
<evidence type="ECO:0000313" key="1">
    <source>
        <dbReference type="EMBL" id="MCK9685212.1"/>
    </source>
</evidence>
<protein>
    <submittedName>
        <fullName evidence="1">Uncharacterized protein</fullName>
    </submittedName>
</protein>
<dbReference type="RefSeq" id="WP_275681220.1">
    <property type="nucleotide sequence ID" value="NZ_JAJLJH010000001.1"/>
</dbReference>
<evidence type="ECO:0000313" key="2">
    <source>
        <dbReference type="Proteomes" id="UP001139353"/>
    </source>
</evidence>
<reference evidence="1" key="1">
    <citation type="submission" date="2021-11" db="EMBL/GenBank/DDBJ databases">
        <title>BS-T2-15 a new species belonging to the Comamonadaceae family isolated from the soil of a French oak forest.</title>
        <authorList>
            <person name="Mieszkin S."/>
            <person name="Alain K."/>
        </authorList>
    </citation>
    <scope>NUCLEOTIDE SEQUENCE</scope>
    <source>
        <strain evidence="1">BS-T2-15</strain>
    </source>
</reference>
<gene>
    <name evidence="1" type="ORF">LPC04_05740</name>
</gene>
<name>A0A9X1YGC9_9BURK</name>
<dbReference type="AlphaFoldDB" id="A0A9X1YGC9"/>
<proteinExistence type="predicted"/>